<dbReference type="EMBL" id="CAKXAJ010026150">
    <property type="protein sequence ID" value="CAH2258938.1"/>
    <property type="molecule type" value="Genomic_DNA"/>
</dbReference>
<gene>
    <name evidence="1" type="primary">jg12587</name>
    <name evidence="1" type="ORF">PAEG_LOCUS23472</name>
</gene>
<reference evidence="1" key="1">
    <citation type="submission" date="2022-03" db="EMBL/GenBank/DDBJ databases">
        <authorList>
            <person name="Lindestad O."/>
        </authorList>
    </citation>
    <scope>NUCLEOTIDE SEQUENCE</scope>
</reference>
<name>A0A8S4SCL4_9NEOP</name>
<protein>
    <submittedName>
        <fullName evidence="1">Jg12587 protein</fullName>
    </submittedName>
</protein>
<dbReference type="Proteomes" id="UP000838756">
    <property type="component" value="Unassembled WGS sequence"/>
</dbReference>
<organism evidence="1 2">
    <name type="scientific">Pararge aegeria aegeria</name>
    <dbReference type="NCBI Taxonomy" id="348720"/>
    <lineage>
        <taxon>Eukaryota</taxon>
        <taxon>Metazoa</taxon>
        <taxon>Ecdysozoa</taxon>
        <taxon>Arthropoda</taxon>
        <taxon>Hexapoda</taxon>
        <taxon>Insecta</taxon>
        <taxon>Pterygota</taxon>
        <taxon>Neoptera</taxon>
        <taxon>Endopterygota</taxon>
        <taxon>Lepidoptera</taxon>
        <taxon>Glossata</taxon>
        <taxon>Ditrysia</taxon>
        <taxon>Papilionoidea</taxon>
        <taxon>Nymphalidae</taxon>
        <taxon>Satyrinae</taxon>
        <taxon>Satyrini</taxon>
        <taxon>Parargina</taxon>
        <taxon>Pararge</taxon>
    </lineage>
</organism>
<accession>A0A8S4SCL4</accession>
<dbReference type="AlphaFoldDB" id="A0A8S4SCL4"/>
<keyword evidence="2" id="KW-1185">Reference proteome</keyword>
<evidence type="ECO:0000313" key="2">
    <source>
        <dbReference type="Proteomes" id="UP000838756"/>
    </source>
</evidence>
<sequence length="125" mass="14136">MVSPKSRESLPRITTLGRGFAGRRSCSSSTEEAAANSPLVASYDMYSYSDLPSRHHMKAERKLEILPRGVQVFILSSNSHQSWRHTCDDAAQRGGAAAAREFWDHLPRQHYLLYVDMFMPLQVNP</sequence>
<comment type="caution">
    <text evidence="1">The sequence shown here is derived from an EMBL/GenBank/DDBJ whole genome shotgun (WGS) entry which is preliminary data.</text>
</comment>
<proteinExistence type="predicted"/>
<evidence type="ECO:0000313" key="1">
    <source>
        <dbReference type="EMBL" id="CAH2258938.1"/>
    </source>
</evidence>